<protein>
    <submittedName>
        <fullName evidence="1">Uncharacterized protein</fullName>
    </submittedName>
</protein>
<proteinExistence type="predicted"/>
<dbReference type="EMBL" id="KU245542">
    <property type="protein sequence ID" value="ALT58086.1"/>
    <property type="molecule type" value="Genomic_DNA"/>
</dbReference>
<keyword evidence="2" id="KW-1185">Reference proteome</keyword>
<evidence type="ECO:0000313" key="2">
    <source>
        <dbReference type="Proteomes" id="UP000224832"/>
    </source>
</evidence>
<reference evidence="1 2" key="1">
    <citation type="submission" date="2015-12" db="EMBL/GenBank/DDBJ databases">
        <title>In silico genomic study of Pseudomonas phage SM1.</title>
        <authorList>
            <person name="Zawawi N.A.M."/>
            <person name="Mat-Arip Y."/>
            <person name="Wan-Jauhari W.K."/>
            <person name="Fauzi A.A."/>
            <person name="Yee F.J."/>
        </authorList>
    </citation>
    <scope>NUCLEOTIDE SEQUENCE [LARGE SCALE GENOMIC DNA]</scope>
</reference>
<gene>
    <name evidence="1" type="ORF">SM1_094</name>
</gene>
<name>A0A0U3CKF5_9CAUD</name>
<sequence>MARKPLVVSAVARIFRVQANETVIVEELAYSDLTAEQRAYFEGLKERDRLDSIRAKAEAYALANPQPRAMFLID</sequence>
<dbReference type="Proteomes" id="UP000224832">
    <property type="component" value="Segment"/>
</dbReference>
<accession>A0A0U3CKF5</accession>
<organism evidence="1 2">
    <name type="scientific">Pseudomonas phage SM1</name>
    <dbReference type="NCBI Taxonomy" id="1772332"/>
    <lineage>
        <taxon>Viruses</taxon>
        <taxon>Duplodnaviria</taxon>
        <taxon>Heunggongvirae</taxon>
        <taxon>Uroviricota</taxon>
        <taxon>Caudoviricetes</taxon>
        <taxon>Samunavirus</taxon>
        <taxon>Samunavirus SM1</taxon>
    </lineage>
</organism>
<evidence type="ECO:0000313" key="1">
    <source>
        <dbReference type="EMBL" id="ALT58086.1"/>
    </source>
</evidence>